<accession>A0ACD5ZVS7</accession>
<reference evidence="1" key="1">
    <citation type="submission" date="2021-05" db="EMBL/GenBank/DDBJ databases">
        <authorList>
            <person name="Scholz U."/>
            <person name="Mascher M."/>
            <person name="Fiebig A."/>
        </authorList>
    </citation>
    <scope>NUCLEOTIDE SEQUENCE [LARGE SCALE GENOMIC DNA]</scope>
</reference>
<organism evidence="1 2">
    <name type="scientific">Avena sativa</name>
    <name type="common">Oat</name>
    <dbReference type="NCBI Taxonomy" id="4498"/>
    <lineage>
        <taxon>Eukaryota</taxon>
        <taxon>Viridiplantae</taxon>
        <taxon>Streptophyta</taxon>
        <taxon>Embryophyta</taxon>
        <taxon>Tracheophyta</taxon>
        <taxon>Spermatophyta</taxon>
        <taxon>Magnoliopsida</taxon>
        <taxon>Liliopsida</taxon>
        <taxon>Poales</taxon>
        <taxon>Poaceae</taxon>
        <taxon>BOP clade</taxon>
        <taxon>Pooideae</taxon>
        <taxon>Poodae</taxon>
        <taxon>Poeae</taxon>
        <taxon>Poeae Chloroplast Group 1 (Aveneae type)</taxon>
        <taxon>Aveninae</taxon>
        <taxon>Avena</taxon>
    </lineage>
</organism>
<keyword evidence="2" id="KW-1185">Reference proteome</keyword>
<dbReference type="Proteomes" id="UP001732700">
    <property type="component" value="Chromosome 7A"/>
</dbReference>
<protein>
    <submittedName>
        <fullName evidence="1">Uncharacterized protein</fullName>
    </submittedName>
</protein>
<sequence>MKTILVLILAFPSLVAAAGEDCPGVRSLAVEAACREACGTRLMYDMCMDALRDKFEPDPSRPVVVTAYAVLAAQRARSSYGATVDAASGLLRGSLGRDERAAYEACIEEYIYADLSMYRVANDMLPSCRFGGLVEEYMKGVTYMEGCRDRLMRLPASPLYAMNLVDRNKELLAYSLGQLLGI</sequence>
<name>A0ACD5ZVS7_AVESA</name>
<evidence type="ECO:0000313" key="1">
    <source>
        <dbReference type="EnsemblPlants" id="AVESA.00010b.r2.7AG1241020.1.CDS.1"/>
    </source>
</evidence>
<proteinExistence type="predicted"/>
<evidence type="ECO:0000313" key="2">
    <source>
        <dbReference type="Proteomes" id="UP001732700"/>
    </source>
</evidence>
<reference evidence="1" key="2">
    <citation type="submission" date="2025-09" db="UniProtKB">
        <authorList>
            <consortium name="EnsemblPlants"/>
        </authorList>
    </citation>
    <scope>IDENTIFICATION</scope>
</reference>
<dbReference type="EnsemblPlants" id="AVESA.00010b.r2.7AG1241020.1">
    <property type="protein sequence ID" value="AVESA.00010b.r2.7AG1241020.1.CDS.1"/>
    <property type="gene ID" value="AVESA.00010b.r2.7AG1241020"/>
</dbReference>